<accession>A0A4P6ECA4</accession>
<evidence type="ECO:0000259" key="1">
    <source>
        <dbReference type="Pfam" id="PF03551"/>
    </source>
</evidence>
<name>A0A4P6ECA4_9MICO</name>
<dbReference type="InterPro" id="IPR005149">
    <property type="entry name" value="Tscrpt_reg_PadR_N"/>
</dbReference>
<dbReference type="InterPro" id="IPR052509">
    <property type="entry name" value="Metal_resp_DNA-bind_regulator"/>
</dbReference>
<proteinExistence type="predicted"/>
<gene>
    <name evidence="2" type="ORF">ET475_00490</name>
</gene>
<dbReference type="OrthoDB" id="122286at2"/>
<dbReference type="PANTHER" id="PTHR33169">
    <property type="entry name" value="PADR-FAMILY TRANSCRIPTIONAL REGULATOR"/>
    <property type="match status" value="1"/>
</dbReference>
<protein>
    <submittedName>
        <fullName evidence="2">PadR family transcriptional regulator</fullName>
    </submittedName>
</protein>
<dbReference type="Gene3D" id="1.10.10.10">
    <property type="entry name" value="Winged helix-like DNA-binding domain superfamily/Winged helix DNA-binding domain"/>
    <property type="match status" value="1"/>
</dbReference>
<dbReference type="EMBL" id="CP035494">
    <property type="protein sequence ID" value="QAY58629.1"/>
    <property type="molecule type" value="Genomic_DNA"/>
</dbReference>
<reference evidence="2 3" key="1">
    <citation type="submission" date="2019-01" db="EMBL/GenBank/DDBJ databases">
        <title>Genome sequencing of strain DFW100M-13.</title>
        <authorList>
            <person name="Heo J."/>
            <person name="Kim S.-J."/>
            <person name="Kim J.-S."/>
            <person name="Hong S.-B."/>
            <person name="Kwon S.-W."/>
        </authorList>
    </citation>
    <scope>NUCLEOTIDE SEQUENCE [LARGE SCALE GENOMIC DNA]</scope>
    <source>
        <strain evidence="2 3">DFW100M-13</strain>
    </source>
</reference>
<keyword evidence="3" id="KW-1185">Reference proteome</keyword>
<dbReference type="Pfam" id="PF03551">
    <property type="entry name" value="PadR"/>
    <property type="match status" value="1"/>
</dbReference>
<dbReference type="InterPro" id="IPR036388">
    <property type="entry name" value="WH-like_DNA-bd_sf"/>
</dbReference>
<dbReference type="AlphaFoldDB" id="A0A4P6ECA4"/>
<evidence type="ECO:0000313" key="3">
    <source>
        <dbReference type="Proteomes" id="UP000293995"/>
    </source>
</evidence>
<feature type="domain" description="Transcription regulator PadR N-terminal" evidence="1">
    <location>
        <begin position="20"/>
        <end position="89"/>
    </location>
</feature>
<dbReference type="KEGG" id="mprt:ET475_00490"/>
<dbReference type="PANTHER" id="PTHR33169:SF14">
    <property type="entry name" value="TRANSCRIPTIONAL REGULATOR RV3488"/>
    <property type="match status" value="1"/>
</dbReference>
<evidence type="ECO:0000313" key="2">
    <source>
        <dbReference type="EMBL" id="QAY58629.1"/>
    </source>
</evidence>
<sequence length="123" mass="13634">MVDDRTLNSLRKGVVEGVTLALMRDREVYGRDLASTLVELGLISSAGTMYPVLGRLRESGKVETTWEQSMKGPPRRYYRLTTRGQEALDDFTLGWRMISNGVASVFSPCAQVDSTTTGEGRSR</sequence>
<dbReference type="RefSeq" id="WP_129385011.1">
    <property type="nucleotide sequence ID" value="NZ_CP035494.1"/>
</dbReference>
<dbReference type="SUPFAM" id="SSF46785">
    <property type="entry name" value="Winged helix' DNA-binding domain"/>
    <property type="match status" value="1"/>
</dbReference>
<dbReference type="Proteomes" id="UP000293995">
    <property type="component" value="Chromosome"/>
</dbReference>
<dbReference type="InterPro" id="IPR036390">
    <property type="entry name" value="WH_DNA-bd_sf"/>
</dbReference>
<organism evidence="2 3">
    <name type="scientific">Microbacterium protaetiae</name>
    <dbReference type="NCBI Taxonomy" id="2509458"/>
    <lineage>
        <taxon>Bacteria</taxon>
        <taxon>Bacillati</taxon>
        <taxon>Actinomycetota</taxon>
        <taxon>Actinomycetes</taxon>
        <taxon>Micrococcales</taxon>
        <taxon>Microbacteriaceae</taxon>
        <taxon>Microbacterium</taxon>
    </lineage>
</organism>